<sequence>MPDGAVVGARQRPCRYPNTIFRTTITGVHTMKYLFVDDQPNYLRVHKDTLREAGHEVEIARDLDVAWKRIEEERKAASPFDLVLIDLGLDRKILEFEQEDEELRKKAFAARSGQALGLRLWRRRRELQQRYCYVTNNPWILGELEGEDPELGAKASKELNDTLVLDKSKLGPENVEEKFQRAYRIWEDEQWLR</sequence>
<dbReference type="EMBL" id="CAADFA010000009">
    <property type="protein sequence ID" value="VFJ44263.1"/>
    <property type="molecule type" value="Genomic_DNA"/>
</dbReference>
<dbReference type="EMBL" id="CAADFL010000011">
    <property type="protein sequence ID" value="VFK06154.1"/>
    <property type="molecule type" value="Genomic_DNA"/>
</dbReference>
<evidence type="ECO:0000313" key="3">
    <source>
        <dbReference type="EMBL" id="VFK06154.1"/>
    </source>
</evidence>
<gene>
    <name evidence="1" type="ORF">BECKFM1743A_GA0114220_100128</name>
    <name evidence="3" type="ORF">BECKFM1743B_GA0114221_100119</name>
    <name evidence="2" type="ORF">BECKFM1743C_GA0114222_1000911</name>
</gene>
<organism evidence="3">
    <name type="scientific">Candidatus Kentrum sp. FM</name>
    <dbReference type="NCBI Taxonomy" id="2126340"/>
    <lineage>
        <taxon>Bacteria</taxon>
        <taxon>Pseudomonadati</taxon>
        <taxon>Pseudomonadota</taxon>
        <taxon>Gammaproteobacteria</taxon>
        <taxon>Candidatus Kentrum</taxon>
    </lineage>
</organism>
<evidence type="ECO:0000313" key="2">
    <source>
        <dbReference type="EMBL" id="VFJ44263.1"/>
    </source>
</evidence>
<dbReference type="Gene3D" id="3.40.50.2300">
    <property type="match status" value="1"/>
</dbReference>
<evidence type="ECO:0000313" key="1">
    <source>
        <dbReference type="EMBL" id="VFJ43919.1"/>
    </source>
</evidence>
<dbReference type="InterPro" id="IPR011006">
    <property type="entry name" value="CheY-like_superfamily"/>
</dbReference>
<proteinExistence type="predicted"/>
<reference evidence="3" key="1">
    <citation type="submission" date="2019-02" db="EMBL/GenBank/DDBJ databases">
        <authorList>
            <person name="Gruber-Vodicka R. H."/>
            <person name="Seah K. B. B."/>
        </authorList>
    </citation>
    <scope>NUCLEOTIDE SEQUENCE</scope>
    <source>
        <strain evidence="1">BECK_BZ163</strain>
        <strain evidence="3">BECK_BZ164</strain>
        <strain evidence="2">BECK_BZ165</strain>
    </source>
</reference>
<dbReference type="AlphaFoldDB" id="A0A450VMY2"/>
<dbReference type="EMBL" id="CAADEZ010000012">
    <property type="protein sequence ID" value="VFJ43919.1"/>
    <property type="molecule type" value="Genomic_DNA"/>
</dbReference>
<dbReference type="SUPFAM" id="SSF52172">
    <property type="entry name" value="CheY-like"/>
    <property type="match status" value="1"/>
</dbReference>
<name>A0A450VMY2_9GAMM</name>
<protein>
    <submittedName>
        <fullName evidence="3">Response regulator receiver domain-containing protein</fullName>
    </submittedName>
</protein>
<accession>A0A450VMY2</accession>